<evidence type="ECO:0000256" key="5">
    <source>
        <dbReference type="ARBA" id="ARBA00022821"/>
    </source>
</evidence>
<dbReference type="PROSITE" id="PS50104">
    <property type="entry name" value="TIR"/>
    <property type="match status" value="1"/>
</dbReference>
<evidence type="ECO:0000256" key="6">
    <source>
        <dbReference type="ARBA" id="ARBA00023027"/>
    </source>
</evidence>
<dbReference type="Pfam" id="PF07725">
    <property type="entry name" value="LRR_3"/>
    <property type="match status" value="1"/>
</dbReference>
<keyword evidence="2" id="KW-0433">Leucine-rich repeat</keyword>
<dbReference type="InterPro" id="IPR036390">
    <property type="entry name" value="WH_DNA-bd_sf"/>
</dbReference>
<dbReference type="InterPro" id="IPR044974">
    <property type="entry name" value="Disease_R_plants"/>
</dbReference>
<dbReference type="InterPro" id="IPR027417">
    <property type="entry name" value="P-loop_NTPase"/>
</dbReference>
<dbReference type="GO" id="GO:0051707">
    <property type="term" value="P:response to other organism"/>
    <property type="evidence" value="ECO:0007669"/>
    <property type="project" value="UniProtKB-ARBA"/>
</dbReference>
<dbReference type="Gene3D" id="3.40.50.10140">
    <property type="entry name" value="Toll/interleukin-1 receptor homology (TIR) domain"/>
    <property type="match status" value="1"/>
</dbReference>
<comment type="catalytic activity">
    <reaction evidence="7">
        <text>NAD(+) + H2O = ADP-D-ribose + nicotinamide + H(+)</text>
        <dbReference type="Rhea" id="RHEA:16301"/>
        <dbReference type="ChEBI" id="CHEBI:15377"/>
        <dbReference type="ChEBI" id="CHEBI:15378"/>
        <dbReference type="ChEBI" id="CHEBI:17154"/>
        <dbReference type="ChEBI" id="CHEBI:57540"/>
        <dbReference type="ChEBI" id="CHEBI:57967"/>
        <dbReference type="EC" id="3.2.2.6"/>
    </reaction>
    <physiologicalReaction direction="left-to-right" evidence="7">
        <dbReference type="Rhea" id="RHEA:16302"/>
    </physiologicalReaction>
</comment>
<dbReference type="PaxDb" id="3708-A0A078GLG6"/>
<dbReference type="SUPFAM" id="SSF52058">
    <property type="entry name" value="L domain-like"/>
    <property type="match status" value="3"/>
</dbReference>
<dbReference type="InterPro" id="IPR035897">
    <property type="entry name" value="Toll_tir_struct_dom_sf"/>
</dbReference>
<dbReference type="Pfam" id="PF01582">
    <property type="entry name" value="TIR"/>
    <property type="match status" value="1"/>
</dbReference>
<dbReference type="InterPro" id="IPR011713">
    <property type="entry name" value="Leu-rich_rpt_3"/>
</dbReference>
<keyword evidence="6" id="KW-0520">NAD</keyword>
<dbReference type="Pfam" id="PF23598">
    <property type="entry name" value="LRR_14"/>
    <property type="match status" value="3"/>
</dbReference>
<name>A0A078GLG6_BRANA</name>
<dbReference type="PANTHER" id="PTHR11017">
    <property type="entry name" value="LEUCINE-RICH REPEAT-CONTAINING PROTEIN"/>
    <property type="match status" value="1"/>
</dbReference>
<dbReference type="InterPro" id="IPR032675">
    <property type="entry name" value="LRR_dom_sf"/>
</dbReference>
<feature type="domain" description="TIR" evidence="9">
    <location>
        <begin position="343"/>
        <end position="510"/>
    </location>
</feature>
<keyword evidence="5" id="KW-0611">Plant defense</keyword>
<dbReference type="InterPro" id="IPR042197">
    <property type="entry name" value="Apaf_helical"/>
</dbReference>
<dbReference type="Gramene" id="CDY27435">
    <property type="protein sequence ID" value="CDY27435"/>
    <property type="gene ID" value="GSBRNA2T00037414001"/>
</dbReference>
<dbReference type="Pfam" id="PF20160">
    <property type="entry name" value="C-JID"/>
    <property type="match status" value="1"/>
</dbReference>
<accession>A0A078GLG6</accession>
<keyword evidence="11" id="KW-1185">Reference proteome</keyword>
<dbReference type="InterPro" id="IPR045344">
    <property type="entry name" value="C-JID"/>
</dbReference>
<proteinExistence type="predicted"/>
<keyword evidence="4" id="KW-0378">Hydrolase</keyword>
<dbReference type="SUPFAM" id="SSF52200">
    <property type="entry name" value="Toll/Interleukin receptor TIR domain"/>
    <property type="match status" value="1"/>
</dbReference>
<dbReference type="FunFam" id="1.10.8.430:FF:000002">
    <property type="entry name" value="Disease resistance protein (TIR-NBS-LRR class)"/>
    <property type="match status" value="1"/>
</dbReference>
<evidence type="ECO:0000259" key="9">
    <source>
        <dbReference type="PROSITE" id="PS50104"/>
    </source>
</evidence>
<dbReference type="EMBL" id="LK032204">
    <property type="protein sequence ID" value="CDY27435.1"/>
    <property type="molecule type" value="Genomic_DNA"/>
</dbReference>
<evidence type="ECO:0000313" key="10">
    <source>
        <dbReference type="EMBL" id="CDY27435.1"/>
    </source>
</evidence>
<organism evidence="10 11">
    <name type="scientific">Brassica napus</name>
    <name type="common">Rape</name>
    <dbReference type="NCBI Taxonomy" id="3708"/>
    <lineage>
        <taxon>Eukaryota</taxon>
        <taxon>Viridiplantae</taxon>
        <taxon>Streptophyta</taxon>
        <taxon>Embryophyta</taxon>
        <taxon>Tracheophyta</taxon>
        <taxon>Spermatophyta</taxon>
        <taxon>Magnoliopsida</taxon>
        <taxon>eudicotyledons</taxon>
        <taxon>Gunneridae</taxon>
        <taxon>Pentapetalae</taxon>
        <taxon>rosids</taxon>
        <taxon>malvids</taxon>
        <taxon>Brassicales</taxon>
        <taxon>Brassicaceae</taxon>
        <taxon>Brassiceae</taxon>
        <taxon>Brassica</taxon>
    </lineage>
</organism>
<dbReference type="GO" id="GO:0006952">
    <property type="term" value="P:defense response"/>
    <property type="evidence" value="ECO:0007669"/>
    <property type="project" value="UniProtKB-KW"/>
</dbReference>
<evidence type="ECO:0000256" key="4">
    <source>
        <dbReference type="ARBA" id="ARBA00022801"/>
    </source>
</evidence>
<dbReference type="SUPFAM" id="SSF46785">
    <property type="entry name" value="Winged helix' DNA-binding domain"/>
    <property type="match status" value="1"/>
</dbReference>
<dbReference type="InterPro" id="IPR058192">
    <property type="entry name" value="WHD_ROQ1-like"/>
</dbReference>
<dbReference type="GO" id="GO:0007165">
    <property type="term" value="P:signal transduction"/>
    <property type="evidence" value="ECO:0007669"/>
    <property type="project" value="InterPro"/>
</dbReference>
<dbReference type="Proteomes" id="UP000028999">
    <property type="component" value="Unassembled WGS sequence"/>
</dbReference>
<dbReference type="Gene3D" id="3.80.10.10">
    <property type="entry name" value="Ribonuclease Inhibitor"/>
    <property type="match status" value="5"/>
</dbReference>
<dbReference type="FunFam" id="3.40.50.10140:FF:000007">
    <property type="entry name" value="Disease resistance protein (TIR-NBS-LRR class)"/>
    <property type="match status" value="1"/>
</dbReference>
<dbReference type="GO" id="GO:0061809">
    <property type="term" value="F:NAD+ nucleosidase activity, cyclic ADP-ribose generating"/>
    <property type="evidence" value="ECO:0007669"/>
    <property type="project" value="UniProtKB-EC"/>
</dbReference>
<evidence type="ECO:0000256" key="8">
    <source>
        <dbReference type="SAM" id="MobiDB-lite"/>
    </source>
</evidence>
<dbReference type="PRINTS" id="PR00364">
    <property type="entry name" value="DISEASERSIST"/>
</dbReference>
<dbReference type="Pfam" id="PF23282">
    <property type="entry name" value="WHD_ROQ1"/>
    <property type="match status" value="1"/>
</dbReference>
<dbReference type="Gene3D" id="3.40.50.300">
    <property type="entry name" value="P-loop containing nucleotide triphosphate hydrolases"/>
    <property type="match status" value="1"/>
</dbReference>
<dbReference type="InterPro" id="IPR002182">
    <property type="entry name" value="NB-ARC"/>
</dbReference>
<dbReference type="InterPro" id="IPR000157">
    <property type="entry name" value="TIR_dom"/>
</dbReference>
<evidence type="ECO:0000256" key="7">
    <source>
        <dbReference type="ARBA" id="ARBA00047304"/>
    </source>
</evidence>
<reference evidence="10 11" key="1">
    <citation type="journal article" date="2014" name="Science">
        <title>Plant genetics. Early allopolyploid evolution in the post-Neolithic Brassica napus oilseed genome.</title>
        <authorList>
            <person name="Chalhoub B."/>
            <person name="Denoeud F."/>
            <person name="Liu S."/>
            <person name="Parkin I.A."/>
            <person name="Tang H."/>
            <person name="Wang X."/>
            <person name="Chiquet J."/>
            <person name="Belcram H."/>
            <person name="Tong C."/>
            <person name="Samans B."/>
            <person name="Correa M."/>
            <person name="Da Silva C."/>
            <person name="Just J."/>
            <person name="Falentin C."/>
            <person name="Koh C.S."/>
            <person name="Le Clainche I."/>
            <person name="Bernard M."/>
            <person name="Bento P."/>
            <person name="Noel B."/>
            <person name="Labadie K."/>
            <person name="Alberti A."/>
            <person name="Charles M."/>
            <person name="Arnaud D."/>
            <person name="Guo H."/>
            <person name="Daviaud C."/>
            <person name="Alamery S."/>
            <person name="Jabbari K."/>
            <person name="Zhao M."/>
            <person name="Edger P.P."/>
            <person name="Chelaifa H."/>
            <person name="Tack D."/>
            <person name="Lassalle G."/>
            <person name="Mestiri I."/>
            <person name="Schnel N."/>
            <person name="Le Paslier M.C."/>
            <person name="Fan G."/>
            <person name="Renault V."/>
            <person name="Bayer P.E."/>
            <person name="Golicz A.A."/>
            <person name="Manoli S."/>
            <person name="Lee T.H."/>
            <person name="Thi V.H."/>
            <person name="Chalabi S."/>
            <person name="Hu Q."/>
            <person name="Fan C."/>
            <person name="Tollenaere R."/>
            <person name="Lu Y."/>
            <person name="Battail C."/>
            <person name="Shen J."/>
            <person name="Sidebottom C.H."/>
            <person name="Wang X."/>
            <person name="Canaguier A."/>
            <person name="Chauveau A."/>
            <person name="Berard A."/>
            <person name="Deniot G."/>
            <person name="Guan M."/>
            <person name="Liu Z."/>
            <person name="Sun F."/>
            <person name="Lim Y.P."/>
            <person name="Lyons E."/>
            <person name="Town C.D."/>
            <person name="Bancroft I."/>
            <person name="Wang X."/>
            <person name="Meng J."/>
            <person name="Ma J."/>
            <person name="Pires J.C."/>
            <person name="King G.J."/>
            <person name="Brunel D."/>
            <person name="Delourme R."/>
            <person name="Renard M."/>
            <person name="Aury J.M."/>
            <person name="Adams K.L."/>
            <person name="Batley J."/>
            <person name="Snowdon R.J."/>
            <person name="Tost J."/>
            <person name="Edwards D."/>
            <person name="Zhou Y."/>
            <person name="Hua W."/>
            <person name="Sharpe A.G."/>
            <person name="Paterson A.H."/>
            <person name="Guan C."/>
            <person name="Wincker P."/>
        </authorList>
    </citation>
    <scope>NUCLEOTIDE SEQUENCE [LARGE SCALE GENOMIC DNA]</scope>
    <source>
        <strain evidence="11">cv. Darmor-bzh</strain>
    </source>
</reference>
<dbReference type="GO" id="GO:0043531">
    <property type="term" value="F:ADP binding"/>
    <property type="evidence" value="ECO:0007669"/>
    <property type="project" value="InterPro"/>
</dbReference>
<dbReference type="EC" id="3.2.2.6" evidence="1"/>
<dbReference type="SMART" id="SM00255">
    <property type="entry name" value="TIR"/>
    <property type="match status" value="1"/>
</dbReference>
<gene>
    <name evidence="10" type="primary">BnaC03g64750D</name>
    <name evidence="10" type="ORF">GSBRNA2T00037414001</name>
</gene>
<keyword evidence="3" id="KW-0677">Repeat</keyword>
<protein>
    <recommendedName>
        <fullName evidence="1">ADP-ribosyl cyclase/cyclic ADP-ribose hydrolase</fullName>
        <ecNumber evidence="1">3.2.2.6</ecNumber>
    </recommendedName>
</protein>
<evidence type="ECO:0000256" key="3">
    <source>
        <dbReference type="ARBA" id="ARBA00022737"/>
    </source>
</evidence>
<dbReference type="PANTHER" id="PTHR11017:SF366">
    <property type="entry name" value="ADP-RIBOSYL CYCLASE_CYCLIC ADP-RIBOSE HYDROLASE"/>
    <property type="match status" value="1"/>
</dbReference>
<dbReference type="Pfam" id="PF00931">
    <property type="entry name" value="NB-ARC"/>
    <property type="match status" value="1"/>
</dbReference>
<dbReference type="FunFam" id="3.40.50.300:FF:001002">
    <property type="entry name" value="Disease resistance protein (TIR-NBS-LRR class)"/>
    <property type="match status" value="1"/>
</dbReference>
<dbReference type="Gene3D" id="1.10.8.430">
    <property type="entry name" value="Helical domain of apoptotic protease-activating factors"/>
    <property type="match status" value="1"/>
</dbReference>
<evidence type="ECO:0000256" key="1">
    <source>
        <dbReference type="ARBA" id="ARBA00011982"/>
    </source>
</evidence>
<feature type="region of interest" description="Disordered" evidence="8">
    <location>
        <begin position="1456"/>
        <end position="1486"/>
    </location>
</feature>
<sequence>MKYVSTFVLMMSLFSVQTIRNLKWLKLTEAKNLKELPDLSTAINLRPLCLIGCSSLVELPSSIGNMTHFEQLNLNKCSSLVELPSSIGNLTNLQDLYLNGCSSLEKLPSSIGNLHCLQRLQMKVLILMELPFSIGNLINLENLNITGCSSLVELPFSIGNITTLKELELDGCSSLVELPFSIGNMANLKKLELNGCSSLVELPFSIGNMTNLEKTKFNELSFVNCFKLNQEARDLILKTSTKRWAIFPGETVPAYFIYRATGSSVSMKLNGFDTHFPTSLGFKACLLLVTKPSYVEPAWYFGALNKSDIFYCIKDKLSGVKVNSVCCSLWGKLSQQSEHLLVFEIEETVSSPELVFEFGFRRFLSHIQKEFRRKGITPFIDNEIRRGESIGPELIRAIRGSKIAIILLSRNYASSKWCLDELVEIMKCKEELGQTVIPVFYKVDPADVKKLRGYFGKVFEKTCEGKSKEDTEKWRHALEKVATIAGYDSSTWDNEAAMIEEIATDVSNKLISSVPSSDFNSLVGMRAHMENMDLLLRLDSNEVRMIGIWGPSGIGKSTIARSLFSQHSPDFQLSVFMENIKREYPRPCFDRYSAQLQLQNKFLSLILNQNDVTIHHLGVAQDRLKNKKVLAVLDDVDHSAQLDALAKETCWFGSGSRIIVTTQDKRILNAHQINHIYKVDFPRDDEALEIFCMNAFGQKSPYDGFGDLACKVTDLAGKLPLCLSVMGSHFKGLTTKEWEQELTRLRTRLDSETESILKFSYDALCDEDQALFLHIACLFNGERIDKVEEFLAEKFVAVKCRLRVLAEKSLISVDSEGYIRMHDLLARLGREIVRKQSPNEPRQRQFLVDDGDIRQVLRDDTLGSRSVIGINFLLEKELKISDQAFERMSNLQFLRLDSHYVEHIILVRTNSQYILESVNCLPREVRLLHWSTFPMTCLPSNFNPELLMEIKMSCSNLEKLWEGNKTIKNLKWMDLSHSINLKELPNLSTATNLRELDLENCSSLVELPSSIGNLTNLKKLNLMLCSSLMELPSSIGNMTNLENLDLSGCLNLVGLPFSIGNMTNLKKLFLSVALPYSMTAKMLKPCGAPLFYSIGNMTNLENLDLKGCSSLVELPSSIGNLHNLKKLNLRNCSTFPEISTNISHTGIQEISPLVKEMSRLQTLVINGCTKLVSLPQLPDSLKFMHVENCESLERLDCSFYRTKLSDLRFVNCLKLNREAVDLILKTSIERWAIFPGETVPAYYFSYRATGSSVSMKLNGFDTHFPTSLRFKACLLLVTNPDDVGPADWYRSDISYCINGKLRDVGVFPAYTHIWFPLCPRCSSLVELPSSIGNMTHFEQLNLNKCSSLVELPSSIGNLTNLQDLYLNGCSSLEKLPSSIGNLHCLQRLQMKGCSKLKALPIITNLESLLELDLSNCSSLKSFPEICTNIVDLKINGTAIEEIPPSFRTRIKECRLSTSESDWESEEYGSEESDECGSPESDAPSSC</sequence>
<dbReference type="STRING" id="3708.A0A078GLG6"/>
<evidence type="ECO:0000313" key="11">
    <source>
        <dbReference type="Proteomes" id="UP000028999"/>
    </source>
</evidence>
<evidence type="ECO:0000256" key="2">
    <source>
        <dbReference type="ARBA" id="ARBA00022614"/>
    </source>
</evidence>
<feature type="compositionally biased region" description="Acidic residues" evidence="8">
    <location>
        <begin position="1460"/>
        <end position="1476"/>
    </location>
</feature>
<dbReference type="SUPFAM" id="SSF52540">
    <property type="entry name" value="P-loop containing nucleoside triphosphate hydrolases"/>
    <property type="match status" value="1"/>
</dbReference>
<dbReference type="InterPro" id="IPR055414">
    <property type="entry name" value="LRR_R13L4/SHOC2-like"/>
</dbReference>